<evidence type="ECO:0000313" key="4">
    <source>
        <dbReference type="EMBL" id="REJ07368.1"/>
    </source>
</evidence>
<evidence type="ECO:0000256" key="1">
    <source>
        <dbReference type="SAM" id="Coils"/>
    </source>
</evidence>
<evidence type="ECO:0000256" key="2">
    <source>
        <dbReference type="SAM" id="Phobius"/>
    </source>
</evidence>
<keyword evidence="2" id="KW-1133">Transmembrane helix</keyword>
<dbReference type="InterPro" id="IPR013668">
    <property type="entry name" value="RNase_R_HTH_12"/>
</dbReference>
<dbReference type="AlphaFoldDB" id="A0A371NXF0"/>
<feature type="transmembrane region" description="Helical" evidence="2">
    <location>
        <begin position="626"/>
        <end position="645"/>
    </location>
</feature>
<protein>
    <recommendedName>
        <fullName evidence="3">Ribonuclease R winged-helix domain-containing protein</fullName>
    </recommendedName>
</protein>
<gene>
    <name evidence="4" type="ORF">DY023_03995</name>
</gene>
<keyword evidence="2" id="KW-0472">Membrane</keyword>
<evidence type="ECO:0000259" key="3">
    <source>
        <dbReference type="Pfam" id="PF08461"/>
    </source>
</evidence>
<dbReference type="EMBL" id="QUAB01000017">
    <property type="protein sequence ID" value="REJ07368.1"/>
    <property type="molecule type" value="Genomic_DNA"/>
</dbReference>
<keyword evidence="5" id="KW-1185">Reference proteome</keyword>
<reference evidence="4 5" key="1">
    <citation type="submission" date="2018-08" db="EMBL/GenBank/DDBJ databases">
        <title>Isolation, diversity and antifungal activity of Actinobacteria from cow dung.</title>
        <authorList>
            <person name="Ling L."/>
        </authorList>
    </citation>
    <scope>NUCLEOTIDE SEQUENCE [LARGE SCALE GENOMIC DNA]</scope>
    <source>
        <strain evidence="4 5">NEAU-LLE</strain>
    </source>
</reference>
<evidence type="ECO:0000313" key="5">
    <source>
        <dbReference type="Proteomes" id="UP000262172"/>
    </source>
</evidence>
<proteinExistence type="predicted"/>
<dbReference type="Proteomes" id="UP000262172">
    <property type="component" value="Unassembled WGS sequence"/>
</dbReference>
<keyword evidence="2" id="KW-0812">Transmembrane</keyword>
<sequence length="688" mass="74601">MRASSNTLLGFAVLKANFNANAPSYLDSFQPFILSVLAESNRPYLQREEIAGVIHDSFGIDIPNLVIKSLLRAMSKQKLTEPVGSTAVQITAKGLESAPALQQQVAQYNQRQTDLVATFEAFVADRFPGQLDSIAVPVSTLLASYFERHAAPLLNEGLRNRKGSTPSAHDGTDYVVAAFVTDLASRDHVRFAYVVEAAKGAMLSAVLLLDTSELKNSLNNLTLVLDTPVLMDALGFHGEVAEIATNQLITLATEQSAQVATFDHSVSELDGILEHVEQALRKGARSRSTSAGFLHFVEIGATPADLMLIRGKLHELLRQAGIEVIPRPDGYYQYGLDETKLENLIQSKVRYFQDAARVNDVISLSSTHRLRKGARSRTLELCRAVLVTTNVNLVLGAIEFDDRGGSFPLAAMTDSVASVLWVRSPAAAPDAPREMLLAAAYAGMQPNPVVWTKYLDEVDALEQSNSVTADEAVILRTSRISREALMEETLGISESVSPESPLTVLERVRSDATAPLEEQLRELETRAAHADTAADSASADWLRQVSAREAAESDRDKARAAAADAEAQLAQARDAEQAKLTNIRNQSNRVAHRTRAILVGIVRIAGILATIWALIVFLQLPDPSERTGVIIVGAAGLVAALALFLPPAGKSLDACERALARRVERRRLRYLGYEPGSNWPPAGDPSRP</sequence>
<dbReference type="Pfam" id="PF08461">
    <property type="entry name" value="WHD_RNase_R"/>
    <property type="match status" value="1"/>
</dbReference>
<keyword evidence="1" id="KW-0175">Coiled coil</keyword>
<organism evidence="4 5">
    <name type="scientific">Microbacterium bovistercoris</name>
    <dbReference type="NCBI Taxonomy" id="2293570"/>
    <lineage>
        <taxon>Bacteria</taxon>
        <taxon>Bacillati</taxon>
        <taxon>Actinomycetota</taxon>
        <taxon>Actinomycetes</taxon>
        <taxon>Micrococcales</taxon>
        <taxon>Microbacteriaceae</taxon>
        <taxon>Microbacterium</taxon>
    </lineage>
</organism>
<accession>A0A371NXF0</accession>
<comment type="caution">
    <text evidence="4">The sequence shown here is derived from an EMBL/GenBank/DDBJ whole genome shotgun (WGS) entry which is preliminary data.</text>
</comment>
<feature type="domain" description="Ribonuclease R winged-helix" evidence="3">
    <location>
        <begin position="33"/>
        <end position="96"/>
    </location>
</feature>
<dbReference type="OrthoDB" id="2988801at2"/>
<name>A0A371NXF0_9MICO</name>
<feature type="transmembrane region" description="Helical" evidence="2">
    <location>
        <begin position="596"/>
        <end position="620"/>
    </location>
</feature>
<feature type="coiled-coil region" evidence="1">
    <location>
        <begin position="548"/>
        <end position="575"/>
    </location>
</feature>